<dbReference type="GO" id="GO:0016491">
    <property type="term" value="F:oxidoreductase activity"/>
    <property type="evidence" value="ECO:0007669"/>
    <property type="project" value="UniProtKB-KW"/>
</dbReference>
<dbReference type="InterPro" id="IPR055170">
    <property type="entry name" value="GFO_IDH_MocA-like_dom"/>
</dbReference>
<keyword evidence="5" id="KW-1185">Reference proteome</keyword>
<dbReference type="PANTHER" id="PTHR43818:SF11">
    <property type="entry name" value="BCDNA.GH03377"/>
    <property type="match status" value="1"/>
</dbReference>
<evidence type="ECO:0000259" key="3">
    <source>
        <dbReference type="Pfam" id="PF22725"/>
    </source>
</evidence>
<evidence type="ECO:0000256" key="1">
    <source>
        <dbReference type="ARBA" id="ARBA00023002"/>
    </source>
</evidence>
<reference evidence="4 5" key="1">
    <citation type="journal article" date="2016" name="J. Microbiol.">
        <title>Dankookia rubra gen. nov., sp. nov., an alphaproteobacterium isolated from sediment of a shallow stream.</title>
        <authorList>
            <person name="Kim W.H."/>
            <person name="Kim D.H."/>
            <person name="Kang K."/>
            <person name="Ahn T.Y."/>
        </authorList>
    </citation>
    <scope>NUCLEOTIDE SEQUENCE [LARGE SCALE GENOMIC DNA]</scope>
    <source>
        <strain evidence="4 5">JCM30602</strain>
    </source>
</reference>
<comment type="caution">
    <text evidence="4">The sequence shown here is derived from an EMBL/GenBank/DDBJ whole genome shotgun (WGS) entry which is preliminary data.</text>
</comment>
<accession>A0A4R5Q588</accession>
<organism evidence="4 5">
    <name type="scientific">Dankookia rubra</name>
    <dbReference type="NCBI Taxonomy" id="1442381"/>
    <lineage>
        <taxon>Bacteria</taxon>
        <taxon>Pseudomonadati</taxon>
        <taxon>Pseudomonadota</taxon>
        <taxon>Alphaproteobacteria</taxon>
        <taxon>Acetobacterales</taxon>
        <taxon>Roseomonadaceae</taxon>
        <taxon>Dankookia</taxon>
    </lineage>
</organism>
<evidence type="ECO:0000313" key="5">
    <source>
        <dbReference type="Proteomes" id="UP000295096"/>
    </source>
</evidence>
<dbReference type="OrthoDB" id="9768836at2"/>
<dbReference type="Proteomes" id="UP000295096">
    <property type="component" value="Unassembled WGS sequence"/>
</dbReference>
<feature type="domain" description="Gfo/Idh/MocA-like oxidoreductase N-terminal" evidence="2">
    <location>
        <begin position="50"/>
        <end position="124"/>
    </location>
</feature>
<dbReference type="InterPro" id="IPR036291">
    <property type="entry name" value="NAD(P)-bd_dom_sf"/>
</dbReference>
<name>A0A4R5Q588_9PROT</name>
<dbReference type="InterPro" id="IPR050463">
    <property type="entry name" value="Gfo/Idh/MocA_oxidrdct_glycsds"/>
</dbReference>
<dbReference type="AlphaFoldDB" id="A0A4R5Q588"/>
<dbReference type="PANTHER" id="PTHR43818">
    <property type="entry name" value="BCDNA.GH03377"/>
    <property type="match status" value="1"/>
</dbReference>
<dbReference type="EMBL" id="SMSJ01000187">
    <property type="protein sequence ID" value="TDH57906.1"/>
    <property type="molecule type" value="Genomic_DNA"/>
</dbReference>
<dbReference type="RefSeq" id="WP_133293231.1">
    <property type="nucleotide sequence ID" value="NZ_SMSJ01000187.1"/>
</dbReference>
<feature type="domain" description="GFO/IDH/MocA-like oxidoreductase" evidence="3">
    <location>
        <begin position="135"/>
        <end position="263"/>
    </location>
</feature>
<dbReference type="SUPFAM" id="SSF55347">
    <property type="entry name" value="Glyceraldehyde-3-phosphate dehydrogenase-like, C-terminal domain"/>
    <property type="match status" value="1"/>
</dbReference>
<proteinExistence type="predicted"/>
<dbReference type="SUPFAM" id="SSF51735">
    <property type="entry name" value="NAD(P)-binding Rossmann-fold domains"/>
    <property type="match status" value="1"/>
</dbReference>
<evidence type="ECO:0000259" key="2">
    <source>
        <dbReference type="Pfam" id="PF01408"/>
    </source>
</evidence>
<dbReference type="Gene3D" id="3.30.360.10">
    <property type="entry name" value="Dihydrodipicolinate Reductase, domain 2"/>
    <property type="match status" value="1"/>
</dbReference>
<dbReference type="Pfam" id="PF01408">
    <property type="entry name" value="GFO_IDH_MocA"/>
    <property type="match status" value="1"/>
</dbReference>
<evidence type="ECO:0000313" key="4">
    <source>
        <dbReference type="EMBL" id="TDH57906.1"/>
    </source>
</evidence>
<protein>
    <submittedName>
        <fullName evidence="4">Gfo/Idh/MocA family oxidoreductase</fullName>
    </submittedName>
</protein>
<dbReference type="GO" id="GO:0000166">
    <property type="term" value="F:nucleotide binding"/>
    <property type="evidence" value="ECO:0007669"/>
    <property type="project" value="InterPro"/>
</dbReference>
<gene>
    <name evidence="4" type="ORF">E2C06_35410</name>
</gene>
<dbReference type="InterPro" id="IPR000683">
    <property type="entry name" value="Gfo/Idh/MocA-like_OxRdtase_N"/>
</dbReference>
<keyword evidence="1" id="KW-0560">Oxidoreductase</keyword>
<dbReference type="Gene3D" id="3.40.50.720">
    <property type="entry name" value="NAD(P)-binding Rossmann-like Domain"/>
    <property type="match status" value="1"/>
</dbReference>
<sequence length="338" mass="37288">MTPRFAVIGIDHRHVYELAQHLIDAGMECAGWWPVTTNPHVLAGFRKRFAQLPEVSDRERMLEDRSVQLIATAAVPSERAVLAIEAMRRGKDVLADKPGITTWADLAAVEAAVIQTGRRFIVAFGDRWGSPASARAKELVRAGAIGRLVSTTGISPHRLNRETRPGWFWSARTNGSILVDIGCHQIDSFLSLTGREEAEIVHAAVRSVAPERTPVTDFQDWGEMILRNDVASATMQMHWFTPNGLADWGDGRTFIVGTEGFIELRKNLDLAGREGGQHLFLVTNERTEHIACAGKRTGAYQALVADLRDRTETAMGQSHCFAVCRLALMAEDRALGRA</sequence>
<dbReference type="Pfam" id="PF22725">
    <property type="entry name" value="GFO_IDH_MocA_C3"/>
    <property type="match status" value="1"/>
</dbReference>